<sequence length="273" mass="28694">MLHEESLEGRTILVTGGAGGIGSPLVSLLRNRGAQVTTLGRGDMPGRHIRADLSTQAGIAHAAEQARLLAPQMLFNIAGRQYFGPVEGQRPADLLGDYLVNLVAPVTLTQAVLPTMKQRGRGHIVNVGSVFGSINFAHFAAYSSAKAGLKGFSQALRREVRGTGITVCHVAPRAVRTGFNGPLVQRFAELTGIAQDEPIQVARRILAAAQAGKAETVIGWPEAFFTRLNALFPGLVDRALAGNDAKAASLFSHIAAPTGGATITPIGEKTHAR</sequence>
<dbReference type="InterPro" id="IPR036291">
    <property type="entry name" value="NAD(P)-bd_dom_sf"/>
</dbReference>
<organism evidence="4 5">
    <name type="scientific">Niveispirillum cyanobacteriorum</name>
    <dbReference type="NCBI Taxonomy" id="1612173"/>
    <lineage>
        <taxon>Bacteria</taxon>
        <taxon>Pseudomonadati</taxon>
        <taxon>Pseudomonadota</taxon>
        <taxon>Alphaproteobacteria</taxon>
        <taxon>Rhodospirillales</taxon>
        <taxon>Azospirillaceae</taxon>
        <taxon>Niveispirillum</taxon>
    </lineage>
</organism>
<keyword evidence="2" id="KW-0560">Oxidoreductase</keyword>
<dbReference type="SUPFAM" id="SSF51735">
    <property type="entry name" value="NAD(P)-binding Rossmann-fold domains"/>
    <property type="match status" value="1"/>
</dbReference>
<proteinExistence type="inferred from homology"/>
<dbReference type="OrthoDB" id="9781689at2"/>
<accession>A0A2K9NI75</accession>
<evidence type="ECO:0000256" key="3">
    <source>
        <dbReference type="RuleBase" id="RU000363"/>
    </source>
</evidence>
<dbReference type="InterPro" id="IPR020904">
    <property type="entry name" value="Sc_DH/Rdtase_CS"/>
</dbReference>
<dbReference type="GO" id="GO:0016020">
    <property type="term" value="C:membrane"/>
    <property type="evidence" value="ECO:0007669"/>
    <property type="project" value="TreeGrafter"/>
</dbReference>
<dbReference type="PRINTS" id="PR00080">
    <property type="entry name" value="SDRFAMILY"/>
</dbReference>
<evidence type="ECO:0000256" key="2">
    <source>
        <dbReference type="ARBA" id="ARBA00023002"/>
    </source>
</evidence>
<dbReference type="PRINTS" id="PR00081">
    <property type="entry name" value="GDHRDH"/>
</dbReference>
<dbReference type="Proteomes" id="UP000234752">
    <property type="component" value="Chromosome eg_2"/>
</dbReference>
<dbReference type="GO" id="GO:0016491">
    <property type="term" value="F:oxidoreductase activity"/>
    <property type="evidence" value="ECO:0007669"/>
    <property type="project" value="UniProtKB-KW"/>
</dbReference>
<dbReference type="PANTHER" id="PTHR44196">
    <property type="entry name" value="DEHYDROGENASE/REDUCTASE SDR FAMILY MEMBER 7B"/>
    <property type="match status" value="1"/>
</dbReference>
<comment type="similarity">
    <text evidence="1 3">Belongs to the short-chain dehydrogenases/reductases (SDR) family.</text>
</comment>
<reference evidence="4 5" key="1">
    <citation type="submission" date="2017-12" db="EMBL/GenBank/DDBJ databases">
        <title>Genomes of bacteria within cyanobacterial aggregates.</title>
        <authorList>
            <person name="Cai H."/>
        </authorList>
    </citation>
    <scope>NUCLEOTIDE SEQUENCE [LARGE SCALE GENOMIC DNA]</scope>
    <source>
        <strain evidence="4 5">TH16</strain>
    </source>
</reference>
<evidence type="ECO:0000313" key="5">
    <source>
        <dbReference type="Proteomes" id="UP000234752"/>
    </source>
</evidence>
<dbReference type="PANTHER" id="PTHR44196:SF1">
    <property type="entry name" value="DEHYDROGENASE_REDUCTASE SDR FAMILY MEMBER 7B"/>
    <property type="match status" value="1"/>
</dbReference>
<protein>
    <submittedName>
        <fullName evidence="4">Short-chain dehydrogenase</fullName>
    </submittedName>
</protein>
<dbReference type="Gene3D" id="3.40.50.720">
    <property type="entry name" value="NAD(P)-binding Rossmann-like Domain"/>
    <property type="match status" value="1"/>
</dbReference>
<name>A0A2K9NI75_9PROT</name>
<dbReference type="Pfam" id="PF00106">
    <property type="entry name" value="adh_short"/>
    <property type="match status" value="1"/>
</dbReference>
<dbReference type="EMBL" id="CP025612">
    <property type="protein sequence ID" value="AUN32792.1"/>
    <property type="molecule type" value="Genomic_DNA"/>
</dbReference>
<evidence type="ECO:0000313" key="4">
    <source>
        <dbReference type="EMBL" id="AUN32792.1"/>
    </source>
</evidence>
<dbReference type="RefSeq" id="WP_102114324.1">
    <property type="nucleotide sequence ID" value="NZ_BMGN01000023.1"/>
</dbReference>
<keyword evidence="5" id="KW-1185">Reference proteome</keyword>
<evidence type="ECO:0000256" key="1">
    <source>
        <dbReference type="ARBA" id="ARBA00006484"/>
    </source>
</evidence>
<dbReference type="InterPro" id="IPR002347">
    <property type="entry name" value="SDR_fam"/>
</dbReference>
<dbReference type="KEGG" id="ncb:C0V82_21060"/>
<dbReference type="PROSITE" id="PS00061">
    <property type="entry name" value="ADH_SHORT"/>
    <property type="match status" value="1"/>
</dbReference>
<dbReference type="AlphaFoldDB" id="A0A2K9NI75"/>
<gene>
    <name evidence="4" type="ORF">C0V82_21060</name>
</gene>